<evidence type="ECO:0000313" key="2">
    <source>
        <dbReference type="Proteomes" id="UP001289374"/>
    </source>
</evidence>
<reference evidence="1" key="1">
    <citation type="submission" date="2020-06" db="EMBL/GenBank/DDBJ databases">
        <authorList>
            <person name="Li T."/>
            <person name="Hu X."/>
            <person name="Zhang T."/>
            <person name="Song X."/>
            <person name="Zhang H."/>
            <person name="Dai N."/>
            <person name="Sheng W."/>
            <person name="Hou X."/>
            <person name="Wei L."/>
        </authorList>
    </citation>
    <scope>NUCLEOTIDE SEQUENCE</scope>
    <source>
        <strain evidence="1">K16</strain>
        <tissue evidence="1">Leaf</tissue>
    </source>
</reference>
<dbReference type="Proteomes" id="UP001289374">
    <property type="component" value="Unassembled WGS sequence"/>
</dbReference>
<organism evidence="1 2">
    <name type="scientific">Sesamum angolense</name>
    <dbReference type="NCBI Taxonomy" id="2727404"/>
    <lineage>
        <taxon>Eukaryota</taxon>
        <taxon>Viridiplantae</taxon>
        <taxon>Streptophyta</taxon>
        <taxon>Embryophyta</taxon>
        <taxon>Tracheophyta</taxon>
        <taxon>Spermatophyta</taxon>
        <taxon>Magnoliopsida</taxon>
        <taxon>eudicotyledons</taxon>
        <taxon>Gunneridae</taxon>
        <taxon>Pentapetalae</taxon>
        <taxon>asterids</taxon>
        <taxon>lamiids</taxon>
        <taxon>Lamiales</taxon>
        <taxon>Pedaliaceae</taxon>
        <taxon>Sesamum</taxon>
    </lineage>
</organism>
<dbReference type="AlphaFoldDB" id="A0AAE1XGX9"/>
<protein>
    <submittedName>
        <fullName evidence="1">Uncharacterized protein</fullName>
    </submittedName>
</protein>
<comment type="caution">
    <text evidence="1">The sequence shown here is derived from an EMBL/GenBank/DDBJ whole genome shotgun (WGS) entry which is preliminary data.</text>
</comment>
<gene>
    <name evidence="1" type="ORF">Sango_0229400</name>
</gene>
<name>A0AAE1XGX9_9LAMI</name>
<keyword evidence="2" id="KW-1185">Reference proteome</keyword>
<dbReference type="PANTHER" id="PTHR48475">
    <property type="entry name" value="RIBONUCLEASE H"/>
    <property type="match status" value="1"/>
</dbReference>
<dbReference type="PANTHER" id="PTHR48475:SF2">
    <property type="entry name" value="RIBONUCLEASE H"/>
    <property type="match status" value="1"/>
</dbReference>
<dbReference type="EMBL" id="JACGWL010000001">
    <property type="protein sequence ID" value="KAK4411564.1"/>
    <property type="molecule type" value="Genomic_DNA"/>
</dbReference>
<evidence type="ECO:0000313" key="1">
    <source>
        <dbReference type="EMBL" id="KAK4411564.1"/>
    </source>
</evidence>
<reference evidence="1" key="2">
    <citation type="journal article" date="2024" name="Plant">
        <title>Genomic evolution and insights into agronomic trait innovations of Sesamum species.</title>
        <authorList>
            <person name="Miao H."/>
            <person name="Wang L."/>
            <person name="Qu L."/>
            <person name="Liu H."/>
            <person name="Sun Y."/>
            <person name="Le M."/>
            <person name="Wang Q."/>
            <person name="Wei S."/>
            <person name="Zheng Y."/>
            <person name="Lin W."/>
            <person name="Duan Y."/>
            <person name="Cao H."/>
            <person name="Xiong S."/>
            <person name="Wang X."/>
            <person name="Wei L."/>
            <person name="Li C."/>
            <person name="Ma Q."/>
            <person name="Ju M."/>
            <person name="Zhao R."/>
            <person name="Li G."/>
            <person name="Mu C."/>
            <person name="Tian Q."/>
            <person name="Mei H."/>
            <person name="Zhang T."/>
            <person name="Gao T."/>
            <person name="Zhang H."/>
        </authorList>
    </citation>
    <scope>NUCLEOTIDE SEQUENCE</scope>
    <source>
        <strain evidence="1">K16</strain>
    </source>
</reference>
<proteinExistence type="predicted"/>
<sequence>MSAERGILFSEIIMEELPTHFRAPSQLSAYNGKTETSGRMTKWTIGLNEYDISYHPRAAIKAQALIEFIHKATLVEEDEGIRLLHVHGSCSLAGVVLTSPEGDKLEICFAIQLYSFK</sequence>
<accession>A0AAE1XGX9</accession>